<evidence type="ECO:0000259" key="5">
    <source>
        <dbReference type="PROSITE" id="PS50865"/>
    </source>
</evidence>
<dbReference type="AlphaFoldDB" id="A0A0D7AYR3"/>
<name>A0A0D7AYR3_9AGAR</name>
<dbReference type="PROSITE" id="PS50865">
    <property type="entry name" value="ZF_MYND_2"/>
    <property type="match status" value="1"/>
</dbReference>
<feature type="domain" description="MYND-type" evidence="5">
    <location>
        <begin position="389"/>
        <end position="435"/>
    </location>
</feature>
<keyword evidence="2 4" id="KW-0863">Zinc-finger</keyword>
<dbReference type="Gene3D" id="6.10.140.2220">
    <property type="match status" value="1"/>
</dbReference>
<gene>
    <name evidence="6" type="ORF">CYLTODRAFT_414000</name>
</gene>
<dbReference type="Pfam" id="PF01753">
    <property type="entry name" value="zf-MYND"/>
    <property type="match status" value="1"/>
</dbReference>
<organism evidence="6 7">
    <name type="scientific">Cylindrobasidium torrendii FP15055 ss-10</name>
    <dbReference type="NCBI Taxonomy" id="1314674"/>
    <lineage>
        <taxon>Eukaryota</taxon>
        <taxon>Fungi</taxon>
        <taxon>Dikarya</taxon>
        <taxon>Basidiomycota</taxon>
        <taxon>Agaricomycotina</taxon>
        <taxon>Agaricomycetes</taxon>
        <taxon>Agaricomycetidae</taxon>
        <taxon>Agaricales</taxon>
        <taxon>Marasmiineae</taxon>
        <taxon>Physalacriaceae</taxon>
        <taxon>Cylindrobasidium</taxon>
    </lineage>
</organism>
<reference evidence="6 7" key="1">
    <citation type="journal article" date="2015" name="Fungal Genet. Biol.">
        <title>Evolution of novel wood decay mechanisms in Agaricales revealed by the genome sequences of Fistulina hepatica and Cylindrobasidium torrendii.</title>
        <authorList>
            <person name="Floudas D."/>
            <person name="Held B.W."/>
            <person name="Riley R."/>
            <person name="Nagy L.G."/>
            <person name="Koehler G."/>
            <person name="Ransdell A.S."/>
            <person name="Younus H."/>
            <person name="Chow J."/>
            <person name="Chiniquy J."/>
            <person name="Lipzen A."/>
            <person name="Tritt A."/>
            <person name="Sun H."/>
            <person name="Haridas S."/>
            <person name="LaButti K."/>
            <person name="Ohm R.A."/>
            <person name="Kues U."/>
            <person name="Blanchette R.A."/>
            <person name="Grigoriev I.V."/>
            <person name="Minto R.E."/>
            <person name="Hibbett D.S."/>
        </authorList>
    </citation>
    <scope>NUCLEOTIDE SEQUENCE [LARGE SCALE GENOMIC DNA]</scope>
    <source>
        <strain evidence="6 7">FP15055 ss-10</strain>
    </source>
</reference>
<dbReference type="SUPFAM" id="SSF144232">
    <property type="entry name" value="HIT/MYND zinc finger-like"/>
    <property type="match status" value="1"/>
</dbReference>
<evidence type="ECO:0000256" key="2">
    <source>
        <dbReference type="ARBA" id="ARBA00022771"/>
    </source>
</evidence>
<evidence type="ECO:0000313" key="6">
    <source>
        <dbReference type="EMBL" id="KIY63498.1"/>
    </source>
</evidence>
<evidence type="ECO:0000256" key="3">
    <source>
        <dbReference type="ARBA" id="ARBA00022833"/>
    </source>
</evidence>
<dbReference type="STRING" id="1314674.A0A0D7AYR3"/>
<evidence type="ECO:0000313" key="7">
    <source>
        <dbReference type="Proteomes" id="UP000054007"/>
    </source>
</evidence>
<keyword evidence="1" id="KW-0479">Metal-binding</keyword>
<dbReference type="InterPro" id="IPR002893">
    <property type="entry name" value="Znf_MYND"/>
</dbReference>
<protein>
    <recommendedName>
        <fullName evidence="5">MYND-type domain-containing protein</fullName>
    </recommendedName>
</protein>
<evidence type="ECO:0000256" key="4">
    <source>
        <dbReference type="PROSITE-ProRule" id="PRU00134"/>
    </source>
</evidence>
<evidence type="ECO:0000256" key="1">
    <source>
        <dbReference type="ARBA" id="ARBA00022723"/>
    </source>
</evidence>
<sequence length="523" mass="59551">MSQYRVRGTSDSKMPSRVNINGQIVSIPHSSTIASFVDSLSNPELPTRCSVFYAGANVVFVSYPECAEELRRTNPEIFATAIQFLSHFRSDEKVASIAQPVCNCPKDSHWWVHDVAQHWPSTTLEAGSQLFDSMCSIAHSGLMNTKEVGFTCPWPTIEKLVKSSDKSLKATGRATWPTKYTDVFGDNPQLIVHMLWSIFNQFPDAYNPLFLLYSLVRMSRLTVMAALARILGWARQLVDHANQALDVNLQLRRYLGKFDLLIEFMDETRLAFGRGGDMAIYRAWHLSEGREREDVVLFASRALCMDTFKDSYDLQAEKLVFIGTFFYEICDTTSVFGFNIMGEEWPPLSPRIVTKPYNPFTKYLEDPGLIKTDACEKIYKMASFNGCAAPNCFALKATLDRKLQACSACHVVRYCSPECQHAAWKHVEIPHRPICRLLSTITKKLGIEWRKFTHPDQQALLQKNVERLTVKEAQDIKDLELRMSTWRMLARAKPTEESSSDVFKKVMNAMNTVQELQRMNAAK</sequence>
<dbReference type="EMBL" id="KN880692">
    <property type="protein sequence ID" value="KIY63498.1"/>
    <property type="molecule type" value="Genomic_DNA"/>
</dbReference>
<dbReference type="GO" id="GO:0008270">
    <property type="term" value="F:zinc ion binding"/>
    <property type="evidence" value="ECO:0007669"/>
    <property type="project" value="UniProtKB-KW"/>
</dbReference>
<keyword evidence="7" id="KW-1185">Reference proteome</keyword>
<keyword evidence="3" id="KW-0862">Zinc</keyword>
<accession>A0A0D7AYR3</accession>
<proteinExistence type="predicted"/>
<dbReference type="Proteomes" id="UP000054007">
    <property type="component" value="Unassembled WGS sequence"/>
</dbReference>
<dbReference type="OrthoDB" id="432970at2759"/>